<dbReference type="PROSITE" id="PS01023">
    <property type="entry name" value="PTR2_2"/>
    <property type="match status" value="1"/>
</dbReference>
<dbReference type="PANTHER" id="PTHR23517:SF15">
    <property type="entry name" value="PROTON-DEPENDENT OLIGOPEPTIDE FAMILY TRANSPORT PROTEIN"/>
    <property type="match status" value="1"/>
</dbReference>
<keyword evidence="2 7" id="KW-0813">Transport</keyword>
<feature type="transmembrane region" description="Helical" evidence="8">
    <location>
        <begin position="67"/>
        <end position="85"/>
    </location>
</feature>
<feature type="transmembrane region" description="Helical" evidence="8">
    <location>
        <begin position="395"/>
        <end position="420"/>
    </location>
</feature>
<evidence type="ECO:0000313" key="10">
    <source>
        <dbReference type="Proteomes" id="UP001211044"/>
    </source>
</evidence>
<dbReference type="RefSeq" id="WP_070424940.1">
    <property type="nucleotide sequence ID" value="NZ_CP116394.1"/>
</dbReference>
<evidence type="ECO:0000256" key="1">
    <source>
        <dbReference type="ARBA" id="ARBA00004651"/>
    </source>
</evidence>
<keyword evidence="4 7" id="KW-0812">Transmembrane</keyword>
<keyword evidence="5 8" id="KW-1133">Transmembrane helix</keyword>
<dbReference type="InterPro" id="IPR000109">
    <property type="entry name" value="POT_fam"/>
</dbReference>
<keyword evidence="6 8" id="KW-0472">Membrane</keyword>
<comment type="similarity">
    <text evidence="7">Belongs to the major facilitator superfamily. Proton-dependent oligopeptide transporter (POT/PTR) (TC 2.A.17) family.</text>
</comment>
<dbReference type="GO" id="GO:0006857">
    <property type="term" value="P:oligopeptide transport"/>
    <property type="evidence" value="ECO:0007669"/>
    <property type="project" value="InterPro"/>
</dbReference>
<feature type="transmembrane region" description="Helical" evidence="8">
    <location>
        <begin position="182"/>
        <end position="201"/>
    </location>
</feature>
<evidence type="ECO:0000256" key="4">
    <source>
        <dbReference type="ARBA" id="ARBA00022692"/>
    </source>
</evidence>
<dbReference type="Proteomes" id="UP001211044">
    <property type="component" value="Chromosome"/>
</dbReference>
<accession>A0AB38XP42</accession>
<dbReference type="Pfam" id="PF00854">
    <property type="entry name" value="PTR2"/>
    <property type="match status" value="1"/>
</dbReference>
<feature type="transmembrane region" description="Helical" evidence="8">
    <location>
        <begin position="252"/>
        <end position="276"/>
    </location>
</feature>
<feature type="transmembrane region" description="Helical" evidence="8">
    <location>
        <begin position="463"/>
        <end position="484"/>
    </location>
</feature>
<feature type="transmembrane region" description="Helical" evidence="8">
    <location>
        <begin position="367"/>
        <end position="389"/>
    </location>
</feature>
<feature type="transmembrane region" description="Helical" evidence="8">
    <location>
        <begin position="97"/>
        <end position="116"/>
    </location>
</feature>
<dbReference type="InterPro" id="IPR005279">
    <property type="entry name" value="Dipep/tripep_permease"/>
</dbReference>
<sequence length="497" mass="53801">MANVAESQWNPPGKRFFGHPLGLMPLFTTEAFERFSYYSMRAILLYYLVDTLANGGLALDDAIGQSLAQIYSASVFLLSVLGGWFADRVWGPRRSTLYGGLVIIGGHICLAIPIATMSYIGIILVALGTGLLKPNISAMVGNLYRDDDPKREAGFSIFYMGINIGSFISSFIVAAARNWGGYHAGFSVAAVGMGIALVFYIQGRKYLNPSVDDVPNPLSQSERSRMWVLVVGIIAGLALVLILVHLVTGKDWLVNAIDSLTLLALAAPICYFVVMFRSKKVTVEERSRLSAFIPLFVAAMLFWMIFEQAASSMAAFAKDDTNLAVAGITINPEWYQSINPMFIVLLSPLFAALWTRVGSRVPTAVKFTIGLALASLSFIWLGAWASVYSGGKSPWWVLAFTYVIQTVGELCLSPVGLAATTLLAPRAFKSQAMALWFLSSASGQAITAQVLQHTGNLSNTTVFVGTGIVSLVFTLILACLTPWIGRHINAGMNENAE</sequence>
<dbReference type="GO" id="GO:0005886">
    <property type="term" value="C:plasma membrane"/>
    <property type="evidence" value="ECO:0007669"/>
    <property type="project" value="UniProtKB-SubCell"/>
</dbReference>
<dbReference type="InterPro" id="IPR018456">
    <property type="entry name" value="PTR2_symporter_CS"/>
</dbReference>
<evidence type="ECO:0000256" key="7">
    <source>
        <dbReference type="RuleBase" id="RU003755"/>
    </source>
</evidence>
<feature type="transmembrane region" description="Helical" evidence="8">
    <location>
        <begin position="288"/>
        <end position="306"/>
    </location>
</feature>
<dbReference type="AlphaFoldDB" id="A0AB38XP42"/>
<evidence type="ECO:0000256" key="8">
    <source>
        <dbReference type="SAM" id="Phobius"/>
    </source>
</evidence>
<dbReference type="InterPro" id="IPR050171">
    <property type="entry name" value="MFS_Transporters"/>
</dbReference>
<dbReference type="GO" id="GO:1904680">
    <property type="term" value="F:peptide transmembrane transporter activity"/>
    <property type="evidence" value="ECO:0007669"/>
    <property type="project" value="InterPro"/>
</dbReference>
<dbReference type="SUPFAM" id="SSF103473">
    <property type="entry name" value="MFS general substrate transporter"/>
    <property type="match status" value="1"/>
</dbReference>
<organism evidence="9 10">
    <name type="scientific">Winkia neuii subsp. anitrata</name>
    <dbReference type="NCBI Taxonomy" id="29318"/>
    <lineage>
        <taxon>Bacteria</taxon>
        <taxon>Bacillati</taxon>
        <taxon>Actinomycetota</taxon>
        <taxon>Actinomycetes</taxon>
        <taxon>Actinomycetales</taxon>
        <taxon>Actinomycetaceae</taxon>
        <taxon>Winkia</taxon>
    </lineage>
</organism>
<evidence type="ECO:0000256" key="3">
    <source>
        <dbReference type="ARBA" id="ARBA00022475"/>
    </source>
</evidence>
<evidence type="ECO:0000313" key="9">
    <source>
        <dbReference type="EMBL" id="WCE45957.1"/>
    </source>
</evidence>
<evidence type="ECO:0000256" key="6">
    <source>
        <dbReference type="ARBA" id="ARBA00023136"/>
    </source>
</evidence>
<dbReference type="EMBL" id="CP116394">
    <property type="protein sequence ID" value="WCE45957.1"/>
    <property type="molecule type" value="Genomic_DNA"/>
</dbReference>
<dbReference type="KEGG" id="wne:PIG85_09985"/>
<dbReference type="CDD" id="cd17346">
    <property type="entry name" value="MFS_DtpA_like"/>
    <property type="match status" value="1"/>
</dbReference>
<dbReference type="Gene3D" id="1.20.1250.20">
    <property type="entry name" value="MFS general substrate transporter like domains"/>
    <property type="match status" value="1"/>
</dbReference>
<dbReference type="InterPro" id="IPR036259">
    <property type="entry name" value="MFS_trans_sf"/>
</dbReference>
<feature type="transmembrane region" description="Helical" evidence="8">
    <location>
        <begin position="226"/>
        <end position="246"/>
    </location>
</feature>
<name>A0AB38XP42_9ACTO</name>
<feature type="transmembrane region" description="Helical" evidence="8">
    <location>
        <begin position="122"/>
        <end position="144"/>
    </location>
</feature>
<protein>
    <submittedName>
        <fullName evidence="9">Oligopeptide:H+ symporter</fullName>
    </submittedName>
</protein>
<comment type="subcellular location">
    <subcellularLocation>
        <location evidence="1">Cell membrane</location>
        <topology evidence="1">Multi-pass membrane protein</topology>
    </subcellularLocation>
    <subcellularLocation>
        <location evidence="7">Membrane</location>
        <topology evidence="7">Multi-pass membrane protein</topology>
    </subcellularLocation>
</comment>
<keyword evidence="3" id="KW-1003">Cell membrane</keyword>
<dbReference type="PANTHER" id="PTHR23517">
    <property type="entry name" value="RESISTANCE PROTEIN MDTM, PUTATIVE-RELATED-RELATED"/>
    <property type="match status" value="1"/>
</dbReference>
<evidence type="ECO:0000256" key="2">
    <source>
        <dbReference type="ARBA" id="ARBA00022448"/>
    </source>
</evidence>
<feature type="transmembrane region" description="Helical" evidence="8">
    <location>
        <begin position="338"/>
        <end position="355"/>
    </location>
</feature>
<proteinExistence type="inferred from homology"/>
<gene>
    <name evidence="9" type="ORF">PIG85_09985</name>
</gene>
<dbReference type="NCBIfam" id="TIGR00924">
    <property type="entry name" value="yjdL_sub1_fam"/>
    <property type="match status" value="1"/>
</dbReference>
<evidence type="ECO:0000256" key="5">
    <source>
        <dbReference type="ARBA" id="ARBA00022989"/>
    </source>
</evidence>
<feature type="transmembrane region" description="Helical" evidence="8">
    <location>
        <begin position="156"/>
        <end position="176"/>
    </location>
</feature>
<reference evidence="9" key="1">
    <citation type="submission" date="2023-01" db="EMBL/GenBank/DDBJ databases">
        <title>Comparative Genomic Analysis of the Clinically-Derived Winkia Strain NY0527 Provides Evidence into the Taxonomic Reassignment of Winkia neuii and Characterizes Their Virulence Traits.</title>
        <authorList>
            <person name="Cai X."/>
            <person name="Peng Y."/>
            <person name="Li M."/>
            <person name="Qiu Y."/>
            <person name="Wang Y."/>
            <person name="Xu L."/>
            <person name="Hou Q."/>
        </authorList>
    </citation>
    <scope>NUCLEOTIDE SEQUENCE</scope>
    <source>
        <strain evidence="9">NY0527</strain>
    </source>
</reference>